<dbReference type="Proteomes" id="UP001203687">
    <property type="component" value="Unassembled WGS sequence"/>
</dbReference>
<feature type="signal peptide" evidence="2">
    <location>
        <begin position="1"/>
        <end position="19"/>
    </location>
</feature>
<dbReference type="RefSeq" id="WP_248413562.1">
    <property type="nucleotide sequence ID" value="NZ_JALPQF010000014.1"/>
</dbReference>
<accession>A0ABT0HBG6</accession>
<protein>
    <submittedName>
        <fullName evidence="4">T9SS type A sorting domain-containing protein</fullName>
    </submittedName>
</protein>
<reference evidence="4" key="1">
    <citation type="submission" date="2022-04" db="EMBL/GenBank/DDBJ databases">
        <authorList>
            <person name="Ren T."/>
        </authorList>
    </citation>
    <scope>NUCLEOTIDE SEQUENCE</scope>
    <source>
        <strain evidence="4">F63249</strain>
    </source>
</reference>
<sequence length="212" mass="23842">MKKIILPLILFLVSLPSFAIDILSASASQTTGGFNVNVETFWVQGFSLLSSDFSIEDNVINLSICFRDDGTLAHDYENNDFFIPLTNSGDYTINIAVIVSSQGSTTCDSTVVTDTDTISAQFNSLSTNDFEYLEKESFIIFPNPASTKVNLKIEKVFFKQIYVLDSIGKVVIRLDNFHNENIEFDISYLNQGVYFIAVETDNKVFYKKLIKK</sequence>
<proteinExistence type="predicted"/>
<evidence type="ECO:0000256" key="2">
    <source>
        <dbReference type="SAM" id="SignalP"/>
    </source>
</evidence>
<evidence type="ECO:0000313" key="4">
    <source>
        <dbReference type="EMBL" id="MCK8481714.1"/>
    </source>
</evidence>
<organism evidence="4 5">
    <name type="scientific">Psychroserpens algicola</name>
    <dbReference type="NCBI Taxonomy" id="1719034"/>
    <lineage>
        <taxon>Bacteria</taxon>
        <taxon>Pseudomonadati</taxon>
        <taxon>Bacteroidota</taxon>
        <taxon>Flavobacteriia</taxon>
        <taxon>Flavobacteriales</taxon>
        <taxon>Flavobacteriaceae</taxon>
        <taxon>Psychroserpens</taxon>
    </lineage>
</organism>
<name>A0ABT0HBG6_9FLAO</name>
<keyword evidence="5" id="KW-1185">Reference proteome</keyword>
<feature type="chain" id="PRO_5045838624" evidence="2">
    <location>
        <begin position="20"/>
        <end position="212"/>
    </location>
</feature>
<gene>
    <name evidence="4" type="ORF">MUY34_13865</name>
</gene>
<evidence type="ECO:0000259" key="3">
    <source>
        <dbReference type="Pfam" id="PF18962"/>
    </source>
</evidence>
<comment type="caution">
    <text evidence="4">The sequence shown here is derived from an EMBL/GenBank/DDBJ whole genome shotgun (WGS) entry which is preliminary data.</text>
</comment>
<dbReference type="NCBIfam" id="TIGR04183">
    <property type="entry name" value="Por_Secre_tail"/>
    <property type="match status" value="1"/>
</dbReference>
<dbReference type="EMBL" id="JALPQF010000014">
    <property type="protein sequence ID" value="MCK8481714.1"/>
    <property type="molecule type" value="Genomic_DNA"/>
</dbReference>
<dbReference type="Pfam" id="PF18962">
    <property type="entry name" value="Por_Secre_tail"/>
    <property type="match status" value="1"/>
</dbReference>
<feature type="domain" description="Secretion system C-terminal sorting" evidence="3">
    <location>
        <begin position="140"/>
        <end position="210"/>
    </location>
</feature>
<keyword evidence="1 2" id="KW-0732">Signal</keyword>
<evidence type="ECO:0000256" key="1">
    <source>
        <dbReference type="ARBA" id="ARBA00022729"/>
    </source>
</evidence>
<evidence type="ECO:0000313" key="5">
    <source>
        <dbReference type="Proteomes" id="UP001203687"/>
    </source>
</evidence>
<dbReference type="InterPro" id="IPR026444">
    <property type="entry name" value="Secre_tail"/>
</dbReference>